<keyword evidence="6" id="KW-1185">Reference proteome</keyword>
<dbReference type="InterPro" id="IPR000868">
    <property type="entry name" value="Isochorismatase-like_dom"/>
</dbReference>
<keyword evidence="3" id="KW-0732">Signal</keyword>
<dbReference type="AlphaFoldDB" id="A0A833RCR8"/>
<dbReference type="Gene3D" id="3.40.50.850">
    <property type="entry name" value="Isochorismatase-like"/>
    <property type="match status" value="1"/>
</dbReference>
<evidence type="ECO:0000256" key="1">
    <source>
        <dbReference type="ARBA" id="ARBA00006336"/>
    </source>
</evidence>
<dbReference type="InterPro" id="IPR036380">
    <property type="entry name" value="Isochorismatase-like_sf"/>
</dbReference>
<evidence type="ECO:0000313" key="5">
    <source>
        <dbReference type="EMBL" id="KAF3333169.1"/>
    </source>
</evidence>
<reference evidence="5" key="1">
    <citation type="submission" date="2020-01" db="EMBL/GenBank/DDBJ databases">
        <title>Genome sequence of Kobresia littledalei, the first chromosome-level genome in the family Cyperaceae.</title>
        <authorList>
            <person name="Qu G."/>
        </authorList>
    </citation>
    <scope>NUCLEOTIDE SEQUENCE</scope>
    <source>
        <strain evidence="5">C.B.Clarke</strain>
        <tissue evidence="5">Leaf</tissue>
    </source>
</reference>
<dbReference type="SUPFAM" id="SSF52499">
    <property type="entry name" value="Isochorismatase-like hydrolases"/>
    <property type="match status" value="1"/>
</dbReference>
<protein>
    <submittedName>
        <fullName evidence="5">Inactive nicotinamidase</fullName>
    </submittedName>
</protein>
<evidence type="ECO:0000256" key="3">
    <source>
        <dbReference type="SAM" id="SignalP"/>
    </source>
</evidence>
<name>A0A833RCR8_9POAL</name>
<feature type="transmembrane region" description="Helical" evidence="2">
    <location>
        <begin position="200"/>
        <end position="220"/>
    </location>
</feature>
<evidence type="ECO:0000313" key="6">
    <source>
        <dbReference type="Proteomes" id="UP000623129"/>
    </source>
</evidence>
<comment type="caution">
    <text evidence="5">The sequence shown here is derived from an EMBL/GenBank/DDBJ whole genome shotgun (WGS) entry which is preliminary data.</text>
</comment>
<keyword evidence="2" id="KW-0812">Transmembrane</keyword>
<evidence type="ECO:0000259" key="4">
    <source>
        <dbReference type="Pfam" id="PF00857"/>
    </source>
</evidence>
<feature type="chain" id="PRO_5032979106" evidence="3">
    <location>
        <begin position="23"/>
        <end position="227"/>
    </location>
</feature>
<keyword evidence="2" id="KW-0472">Membrane</keyword>
<accession>A0A833RCR8</accession>
<dbReference type="PANTHER" id="PTHR47044">
    <property type="entry name" value="OS02G0276400 PROTEIN"/>
    <property type="match status" value="1"/>
</dbReference>
<dbReference type="CDD" id="cd00431">
    <property type="entry name" value="cysteine_hydrolases"/>
    <property type="match status" value="1"/>
</dbReference>
<sequence length="227" mass="25496">MTAHLALVAALLFLLLSFDKRSFFQYLKNKIFIRNSEPRRVDPAPMATTPCKWDETALLVIDMQAPLSQTLSNDFVLPAMGSPMLVAGAKAIVPSVAKVVSLARERGIFVIWVVREHDPSGRDVELFRRHHYSNGKGPTMKGAKGAELVEGLKIREGDYKLVKTRFSAFFNTHLDALLKGSGIKRLVIVELRGSLPNLKFYLYIQFYIVPSVLEGLAWLLRKLKANQ</sequence>
<keyword evidence="2" id="KW-1133">Transmembrane helix</keyword>
<dbReference type="Proteomes" id="UP000623129">
    <property type="component" value="Unassembled WGS sequence"/>
</dbReference>
<feature type="signal peptide" evidence="3">
    <location>
        <begin position="1"/>
        <end position="22"/>
    </location>
</feature>
<comment type="similarity">
    <text evidence="1">Belongs to the isochorismatase family.</text>
</comment>
<dbReference type="EMBL" id="SWLB01000010">
    <property type="protein sequence ID" value="KAF3333169.1"/>
    <property type="molecule type" value="Genomic_DNA"/>
</dbReference>
<dbReference type="OrthoDB" id="167809at2759"/>
<evidence type="ECO:0000256" key="2">
    <source>
        <dbReference type="SAM" id="Phobius"/>
    </source>
</evidence>
<feature type="domain" description="Isochorismatase-like" evidence="4">
    <location>
        <begin position="56"/>
        <end position="189"/>
    </location>
</feature>
<gene>
    <name evidence="5" type="ORF">FCM35_KLT00860</name>
</gene>
<organism evidence="5 6">
    <name type="scientific">Carex littledalei</name>
    <dbReference type="NCBI Taxonomy" id="544730"/>
    <lineage>
        <taxon>Eukaryota</taxon>
        <taxon>Viridiplantae</taxon>
        <taxon>Streptophyta</taxon>
        <taxon>Embryophyta</taxon>
        <taxon>Tracheophyta</taxon>
        <taxon>Spermatophyta</taxon>
        <taxon>Magnoliopsida</taxon>
        <taxon>Liliopsida</taxon>
        <taxon>Poales</taxon>
        <taxon>Cyperaceae</taxon>
        <taxon>Cyperoideae</taxon>
        <taxon>Cariceae</taxon>
        <taxon>Carex</taxon>
        <taxon>Carex subgen. Euthyceras</taxon>
    </lineage>
</organism>
<proteinExistence type="inferred from homology"/>
<dbReference type="Pfam" id="PF00857">
    <property type="entry name" value="Isochorismatase"/>
    <property type="match status" value="1"/>
</dbReference>